<sequence>MEETIGRILLLTHLTQLFQGERKECAPTRSDCAGENQENTEDDTTKDGVRNRPSGGCYLQRKGREIV</sequence>
<evidence type="ECO:0000313" key="2">
    <source>
        <dbReference type="EMBL" id="ETK06003.1"/>
    </source>
</evidence>
<dbReference type="Proteomes" id="UP000034982">
    <property type="component" value="Unassembled WGS sequence"/>
</dbReference>
<feature type="region of interest" description="Disordered" evidence="1">
    <location>
        <begin position="25"/>
        <end position="57"/>
    </location>
</feature>
<reference evidence="2 3" key="1">
    <citation type="submission" date="2013-11" db="EMBL/GenBank/DDBJ databases">
        <title>Single cell genomics of uncultured Tannerella BU063 (oral taxon 286).</title>
        <authorList>
            <person name="Beall C.J."/>
            <person name="Campbell A.G."/>
            <person name="Griffen A.L."/>
            <person name="Podar M."/>
            <person name="Leys E.J."/>
        </authorList>
    </citation>
    <scope>NUCLEOTIDE SEQUENCE [LARGE SCALE GENOMIC DNA]</scope>
    <source>
        <strain evidence="2">Cell 1/3</strain>
    </source>
</reference>
<proteinExistence type="predicted"/>
<protein>
    <submittedName>
        <fullName evidence="2">Uncharacterized protein</fullName>
    </submittedName>
</protein>
<organism evidence="2 3">
    <name type="scientific">Tannerella sp. oral taxon BU063 isolate Cell 1/3</name>
    <dbReference type="NCBI Taxonomy" id="1411022"/>
    <lineage>
        <taxon>Bacteria</taxon>
        <taxon>Pseudomonadati</taxon>
        <taxon>Bacteroidota</taxon>
        <taxon>Bacteroidia</taxon>
        <taxon>Bacteroidales</taxon>
        <taxon>Tannerellaceae</taxon>
        <taxon>Tannerella</taxon>
    </lineage>
</organism>
<accession>W2CG33</accession>
<comment type="caution">
    <text evidence="2">The sequence shown here is derived from an EMBL/GenBank/DDBJ whole genome shotgun (WGS) entry which is preliminary data.</text>
</comment>
<evidence type="ECO:0000313" key="3">
    <source>
        <dbReference type="Proteomes" id="UP000034982"/>
    </source>
</evidence>
<name>W2CG33_9BACT</name>
<evidence type="ECO:0000256" key="1">
    <source>
        <dbReference type="SAM" id="MobiDB-lite"/>
    </source>
</evidence>
<dbReference type="AlphaFoldDB" id="W2CG33"/>
<gene>
    <name evidence="2" type="ORF">T230_14950</name>
</gene>
<dbReference type="EMBL" id="AYYE01001255">
    <property type="protein sequence ID" value="ETK06003.1"/>
    <property type="molecule type" value="Genomic_DNA"/>
</dbReference>